<dbReference type="RefSeq" id="WP_034837398.1">
    <property type="nucleotide sequence ID" value="NZ_JANX01000147.1"/>
</dbReference>
<dbReference type="OrthoDB" id="9810372at2"/>
<dbReference type="Gene3D" id="3.30.420.40">
    <property type="match status" value="2"/>
</dbReference>
<evidence type="ECO:0000313" key="3">
    <source>
        <dbReference type="Proteomes" id="UP000029995"/>
    </source>
</evidence>
<dbReference type="InterPro" id="IPR043129">
    <property type="entry name" value="ATPase_NBD"/>
</dbReference>
<protein>
    <recommendedName>
        <fullName evidence="4">ROK family transcriptional regulator</fullName>
    </recommendedName>
</protein>
<dbReference type="Proteomes" id="UP000029995">
    <property type="component" value="Unassembled WGS sequence"/>
</dbReference>
<dbReference type="PANTHER" id="PTHR18964:SF149">
    <property type="entry name" value="BIFUNCTIONAL UDP-N-ACETYLGLUCOSAMINE 2-EPIMERASE_N-ACETYLMANNOSAMINE KINASE"/>
    <property type="match status" value="1"/>
</dbReference>
<dbReference type="EMBL" id="JANX01000147">
    <property type="protein sequence ID" value="KGM33800.1"/>
    <property type="molecule type" value="Genomic_DNA"/>
</dbReference>
<dbReference type="Gene3D" id="1.10.10.10">
    <property type="entry name" value="Winged helix-like DNA-binding domain superfamily/Winged helix DNA-binding domain"/>
    <property type="match status" value="1"/>
</dbReference>
<comment type="caution">
    <text evidence="2">The sequence shown here is derived from an EMBL/GenBank/DDBJ whole genome shotgun (WGS) entry which is preliminary data.</text>
</comment>
<dbReference type="SUPFAM" id="SSF53067">
    <property type="entry name" value="Actin-like ATPase domain"/>
    <property type="match status" value="1"/>
</dbReference>
<organism evidence="2 3">
    <name type="scientific">Inquilinus limosus MP06</name>
    <dbReference type="NCBI Taxonomy" id="1398085"/>
    <lineage>
        <taxon>Bacteria</taxon>
        <taxon>Pseudomonadati</taxon>
        <taxon>Pseudomonadota</taxon>
        <taxon>Alphaproteobacteria</taxon>
        <taxon>Rhodospirillales</taxon>
        <taxon>Rhodospirillaceae</taxon>
        <taxon>Inquilinus</taxon>
    </lineage>
</organism>
<proteinExistence type="inferred from homology"/>
<gene>
    <name evidence="2" type="ORF">P409_13810</name>
</gene>
<dbReference type="Pfam" id="PF00480">
    <property type="entry name" value="ROK"/>
    <property type="match status" value="1"/>
</dbReference>
<dbReference type="SUPFAM" id="SSF46785">
    <property type="entry name" value="Winged helix' DNA-binding domain"/>
    <property type="match status" value="1"/>
</dbReference>
<comment type="similarity">
    <text evidence="1">Belongs to the ROK (NagC/XylR) family.</text>
</comment>
<evidence type="ECO:0008006" key="4">
    <source>
        <dbReference type="Google" id="ProtNLM"/>
    </source>
</evidence>
<dbReference type="InterPro" id="IPR036390">
    <property type="entry name" value="WH_DNA-bd_sf"/>
</dbReference>
<dbReference type="PANTHER" id="PTHR18964">
    <property type="entry name" value="ROK (REPRESSOR, ORF, KINASE) FAMILY"/>
    <property type="match status" value="1"/>
</dbReference>
<dbReference type="CDD" id="cd24073">
    <property type="entry name" value="ASKHA_ATPase_ROK_CYANR"/>
    <property type="match status" value="1"/>
</dbReference>
<reference evidence="2 3" key="1">
    <citation type="submission" date="2014-01" db="EMBL/GenBank/DDBJ databases">
        <title>Genome sequence determination for a cystic fibrosis isolate, Inquilinus limosus.</title>
        <authorList>
            <person name="Pino M."/>
            <person name="Di Conza J."/>
            <person name="Gutkind G."/>
        </authorList>
    </citation>
    <scope>NUCLEOTIDE SEQUENCE [LARGE SCALE GENOMIC DNA]</scope>
    <source>
        <strain evidence="2 3">MP06</strain>
    </source>
</reference>
<name>A0A0A0D6T2_9PROT</name>
<evidence type="ECO:0000256" key="1">
    <source>
        <dbReference type="ARBA" id="ARBA00006479"/>
    </source>
</evidence>
<dbReference type="InterPro" id="IPR036388">
    <property type="entry name" value="WH-like_DNA-bd_sf"/>
</dbReference>
<dbReference type="AlphaFoldDB" id="A0A0A0D6T2"/>
<evidence type="ECO:0000313" key="2">
    <source>
        <dbReference type="EMBL" id="KGM33800.1"/>
    </source>
</evidence>
<sequence length="407" mass="43322">MKTADPELMRAINRFHVLDVVRRFGPISRVEIVQRTELAPATISAITGGLIEENLILARAVEGVGTAARGRPRVMLELNRQAAFVCGVKLAPHQISIAVTDYMADVVQTLSLPIRLARQAPEVVADILEDGIRRCVGDADLALDRLGGIGIGLPGFIDGRSGLCVWTPILGAPDVPLAGMVRQRLGVPTTVENDVHLVTLAEHWFGHGRDSDSFAVVAVEDSVGLGLFLNGDVHRGAAGMGTEFGHTKIAPDDGLPCRCGQRGCLDAYVSDHGIVTRARALLGAEAGAIAPDDPRAIGRLRDMARGGRAEIRALFEQAGAILGFAVGNLITLLGPPKVIVAGSAIQARDLMEPALLAAIDRVVPVPIRRGTEIILHEWSDDAWARGAASLVLRQLYEAPWNGQGMPR</sequence>
<accession>A0A0A0D6T2</accession>
<dbReference type="InterPro" id="IPR000600">
    <property type="entry name" value="ROK"/>
</dbReference>